<evidence type="ECO:0000256" key="1">
    <source>
        <dbReference type="ARBA" id="ARBA00004477"/>
    </source>
</evidence>
<protein>
    <recommendedName>
        <fullName evidence="6">TLC domain-containing protein</fullName>
    </recommendedName>
</protein>
<dbReference type="PANTHER" id="PTHR12560">
    <property type="entry name" value="LONGEVITY ASSURANCE FACTOR 1 LAG1"/>
    <property type="match status" value="1"/>
</dbReference>
<dbReference type="Proteomes" id="UP000655225">
    <property type="component" value="Unassembled WGS sequence"/>
</dbReference>
<dbReference type="EMBL" id="JABCRI010000024">
    <property type="protein sequence ID" value="KAF8377538.1"/>
    <property type="molecule type" value="Genomic_DNA"/>
</dbReference>
<dbReference type="GO" id="GO:0050291">
    <property type="term" value="F:sphingosine N-acyltransferase activity"/>
    <property type="evidence" value="ECO:0007669"/>
    <property type="project" value="InterPro"/>
</dbReference>
<gene>
    <name evidence="7" type="ORF">HHK36_030920</name>
</gene>
<comment type="subcellular location">
    <subcellularLocation>
        <location evidence="1">Endoplasmic reticulum membrane</location>
        <topology evidence="1">Multi-pass membrane protein</topology>
    </subcellularLocation>
</comment>
<dbReference type="SMART" id="SM00724">
    <property type="entry name" value="TLC"/>
    <property type="match status" value="1"/>
</dbReference>
<keyword evidence="2 5" id="KW-0812">Transmembrane</keyword>
<comment type="caution">
    <text evidence="7">The sequence shown here is derived from an EMBL/GenBank/DDBJ whole genome shotgun (WGS) entry which is preliminary data.</text>
</comment>
<sequence>MDSIWSRTGGPDVRDFFITIYFAFGFVGVRFFLDRFIYRRLAAWLLSSGAVPVKFSESKQGKIIKCSESMWKFTYYAAIEVCVLSIIYNEPWFRVTKDYLRGWPNQELKFSLKLYYMCECGFYIYSIVALLTWETRRKDFTIMMSHHVVTVILIGYSYITRYYFCECEQSIFEQTNNYMGTELSNIYIYIYIYIIFFFVFFIYTYAAILLFSPFYI</sequence>
<keyword evidence="3 5" id="KW-1133">Transmembrane helix</keyword>
<dbReference type="AlphaFoldDB" id="A0A834YA51"/>
<dbReference type="PANTHER" id="PTHR12560:SF0">
    <property type="entry name" value="LD18904P"/>
    <property type="match status" value="1"/>
</dbReference>
<dbReference type="GO" id="GO:0005789">
    <property type="term" value="C:endoplasmic reticulum membrane"/>
    <property type="evidence" value="ECO:0007669"/>
    <property type="project" value="UniProtKB-SubCell"/>
</dbReference>
<dbReference type="OrthoDB" id="537032at2759"/>
<dbReference type="GO" id="GO:0046513">
    <property type="term" value="P:ceramide biosynthetic process"/>
    <property type="evidence" value="ECO:0007669"/>
    <property type="project" value="InterPro"/>
</dbReference>
<evidence type="ECO:0000256" key="2">
    <source>
        <dbReference type="ARBA" id="ARBA00022692"/>
    </source>
</evidence>
<evidence type="ECO:0000313" key="7">
    <source>
        <dbReference type="EMBL" id="KAF8377538.1"/>
    </source>
</evidence>
<name>A0A834YA51_TETSI</name>
<feature type="transmembrane region" description="Helical" evidence="5">
    <location>
        <begin position="16"/>
        <end position="33"/>
    </location>
</feature>
<feature type="transmembrane region" description="Helical" evidence="5">
    <location>
        <begin position="186"/>
        <end position="211"/>
    </location>
</feature>
<feature type="domain" description="TLC" evidence="6">
    <location>
        <begin position="64"/>
        <end position="215"/>
    </location>
</feature>
<accession>A0A834YA51</accession>
<evidence type="ECO:0000259" key="6">
    <source>
        <dbReference type="SMART" id="SM00724"/>
    </source>
</evidence>
<dbReference type="InterPro" id="IPR016439">
    <property type="entry name" value="Lag1/Lac1-like"/>
</dbReference>
<evidence type="ECO:0000313" key="8">
    <source>
        <dbReference type="Proteomes" id="UP000655225"/>
    </source>
</evidence>
<keyword evidence="8" id="KW-1185">Reference proteome</keyword>
<feature type="transmembrane region" description="Helical" evidence="5">
    <location>
        <begin position="140"/>
        <end position="159"/>
    </location>
</feature>
<feature type="transmembrane region" description="Helical" evidence="5">
    <location>
        <begin position="114"/>
        <end position="133"/>
    </location>
</feature>
<evidence type="ECO:0000256" key="4">
    <source>
        <dbReference type="ARBA" id="ARBA00023136"/>
    </source>
</evidence>
<reference evidence="7 8" key="1">
    <citation type="submission" date="2020-04" db="EMBL/GenBank/DDBJ databases">
        <title>Plant Genome Project.</title>
        <authorList>
            <person name="Zhang R.-G."/>
        </authorList>
    </citation>
    <scope>NUCLEOTIDE SEQUENCE [LARGE SCALE GENOMIC DNA]</scope>
    <source>
        <strain evidence="7">YNK0</strain>
        <tissue evidence="7">Leaf</tissue>
    </source>
</reference>
<dbReference type="Pfam" id="PF03798">
    <property type="entry name" value="TRAM_LAG1_CLN8"/>
    <property type="match status" value="1"/>
</dbReference>
<keyword evidence="4 5" id="KW-0472">Membrane</keyword>
<evidence type="ECO:0000256" key="5">
    <source>
        <dbReference type="SAM" id="Phobius"/>
    </source>
</evidence>
<evidence type="ECO:0000256" key="3">
    <source>
        <dbReference type="ARBA" id="ARBA00022989"/>
    </source>
</evidence>
<proteinExistence type="predicted"/>
<dbReference type="InterPro" id="IPR006634">
    <property type="entry name" value="TLC-dom"/>
</dbReference>
<organism evidence="7 8">
    <name type="scientific">Tetracentron sinense</name>
    <name type="common">Spur-leaf</name>
    <dbReference type="NCBI Taxonomy" id="13715"/>
    <lineage>
        <taxon>Eukaryota</taxon>
        <taxon>Viridiplantae</taxon>
        <taxon>Streptophyta</taxon>
        <taxon>Embryophyta</taxon>
        <taxon>Tracheophyta</taxon>
        <taxon>Spermatophyta</taxon>
        <taxon>Magnoliopsida</taxon>
        <taxon>Trochodendrales</taxon>
        <taxon>Trochodendraceae</taxon>
        <taxon>Tetracentron</taxon>
    </lineage>
</organism>